<reference evidence="5" key="2">
    <citation type="journal article" date="2020" name="Biotechnol. Bioeng.">
        <title>Chromosome-scale scaffolds for the Chinese hamster reference genome assembly to facilitate the study of the CHO epigenome.</title>
        <authorList>
            <person name="Hilliard W."/>
            <person name="MacDonald M."/>
            <person name="Lee K.H."/>
        </authorList>
    </citation>
    <scope>NUCLEOTIDE SEQUENCE [LARGE SCALE GENOMIC DNA]</scope>
    <source>
        <strain evidence="5">17A/GY</strain>
    </source>
</reference>
<evidence type="ECO:0000256" key="2">
    <source>
        <dbReference type="SAM" id="MobiDB-lite"/>
    </source>
</evidence>
<dbReference type="OrthoDB" id="5976067at2759"/>
<feature type="region of interest" description="Disordered" evidence="2">
    <location>
        <begin position="495"/>
        <end position="536"/>
    </location>
</feature>
<dbReference type="GO" id="GO:0034976">
    <property type="term" value="P:response to endoplasmic reticulum stress"/>
    <property type="evidence" value="ECO:0007669"/>
    <property type="project" value="TreeGrafter"/>
</dbReference>
<evidence type="ECO:0000259" key="4">
    <source>
        <dbReference type="Pfam" id="PF10488"/>
    </source>
</evidence>
<sequence length="722" mass="80438">MELGTQGPRMRPAPRRGSWFRLPVLRRWHAGSSEFSTLSSRGNSGDSVLPEPRTRYWAKWLSQLFALLPNLLQKLFIWSHLFGGMIPTRWLDFVANHSALRALRGRQESATPTVQKSLSSLQLDSSEDLGVSPFDWLEEDLQWQYSSSDLELKLKAQESALNSTAHTFVLEQGLWGMELLPSGLQTGLVSHRELGSSPAGPLDTQSVGSFKVVSYLLNHSCLDCLPQLELRCQNSVGAGQLVDFRTLPPENCCRFEGGCHPQPLRAEISATAWQRCPPLSTEGLPEIHHLRMKRLEFLQANKGQELPTPEQDNGYHSLEEEHSLLQRMDSQHCSDKPAQTVFPPGASPEPTEKKTDLLVQEVSQSLQENSPIFGLPVEKEFEEDHTSVVNCSAVEDDLPVSARPVCSNKLIDYILGGATSDMETSSDSEIEESEDWDEEAEDDGFDSDGSLSESEEEEDSEGLHLWNSFYSVDPYNPQNFTATIQTAATVVPGGPCDSGRPLSANSDVGSSSQAGLLPETPWHSSGEEEDWESSADEAENLRLWNSFCNSEDPYNLLNFKAPFQTSGKNWKGCEGSKAPSEAMVAFSGCQKSALLSCKVQMLESQEDCPDYGLGEALSGETCTHNKRKKVTFLEEVTEYYISGDEDRKGPWEEFARDGCRFQKRIQETEDAIGYCLTFEHRERMFNRLQEHVSEDTLLLINVKTSEQSAALAHTLSCLRGFS</sequence>
<evidence type="ECO:0000313" key="6">
    <source>
        <dbReference type="RefSeq" id="XP_027273415.1"/>
    </source>
</evidence>
<dbReference type="GO" id="GO:0019888">
    <property type="term" value="F:protein phosphatase regulator activity"/>
    <property type="evidence" value="ECO:0007669"/>
    <property type="project" value="TreeGrafter"/>
</dbReference>
<comment type="similarity">
    <text evidence="1">Belongs to the PPP1R15 family.</text>
</comment>
<dbReference type="GeneID" id="100766520"/>
<feature type="compositionally biased region" description="Polar residues" evidence="2">
    <location>
        <begin position="503"/>
        <end position="514"/>
    </location>
</feature>
<dbReference type="PANTHER" id="PTHR16489:SF11">
    <property type="entry name" value="PROTEIN PHOSPHATASE 1 REGULATORY SUBUNIT 15B"/>
    <property type="match status" value="1"/>
</dbReference>
<organism evidence="5 6">
    <name type="scientific">Cricetulus griseus</name>
    <name type="common">Chinese hamster</name>
    <name type="synonym">Cricetulus barabensis griseus</name>
    <dbReference type="NCBI Taxonomy" id="10029"/>
    <lineage>
        <taxon>Eukaryota</taxon>
        <taxon>Metazoa</taxon>
        <taxon>Chordata</taxon>
        <taxon>Craniata</taxon>
        <taxon>Vertebrata</taxon>
        <taxon>Euteleostomi</taxon>
        <taxon>Mammalia</taxon>
        <taxon>Eutheria</taxon>
        <taxon>Euarchontoglires</taxon>
        <taxon>Glires</taxon>
        <taxon>Rodentia</taxon>
        <taxon>Myomorpha</taxon>
        <taxon>Muroidea</taxon>
        <taxon>Cricetidae</taxon>
        <taxon>Cricetinae</taxon>
        <taxon>Cricetulus</taxon>
    </lineage>
</organism>
<dbReference type="Pfam" id="PF10488">
    <property type="entry name" value="PP1c_bdg"/>
    <property type="match status" value="1"/>
</dbReference>
<feature type="compositionally biased region" description="Acidic residues" evidence="2">
    <location>
        <begin position="424"/>
        <end position="446"/>
    </location>
</feature>
<dbReference type="InterPro" id="IPR019523">
    <property type="entry name" value="Prot_Pase1_reg-su15A/B_C"/>
</dbReference>
<feature type="domain" description="Protein phosphatase 1 regulatory subunit 15B N-terminal" evidence="3">
    <location>
        <begin position="1"/>
        <end position="395"/>
    </location>
</feature>
<dbReference type="Pfam" id="PF10472">
    <property type="entry name" value="CReP_N"/>
    <property type="match status" value="1"/>
</dbReference>
<gene>
    <name evidence="6" type="primary">Ppp1r15b</name>
</gene>
<dbReference type="GO" id="GO:0005783">
    <property type="term" value="C:endoplasmic reticulum"/>
    <property type="evidence" value="ECO:0007669"/>
    <property type="project" value="TreeGrafter"/>
</dbReference>
<dbReference type="InterPro" id="IPR019512">
    <property type="entry name" value="Prot_Pase1_reg-su15B_N"/>
</dbReference>
<dbReference type="GO" id="GO:0051246">
    <property type="term" value="P:regulation of protein metabolic process"/>
    <property type="evidence" value="ECO:0007669"/>
    <property type="project" value="UniProtKB-ARBA"/>
</dbReference>
<dbReference type="Proteomes" id="UP001108280">
    <property type="component" value="Chromosome 5"/>
</dbReference>
<dbReference type="GO" id="GO:0000164">
    <property type="term" value="C:protein phosphatase type 1 complex"/>
    <property type="evidence" value="ECO:0007669"/>
    <property type="project" value="TreeGrafter"/>
</dbReference>
<feature type="region of interest" description="Disordered" evidence="2">
    <location>
        <begin position="334"/>
        <end position="353"/>
    </location>
</feature>
<reference evidence="6" key="3">
    <citation type="submission" date="2025-08" db="UniProtKB">
        <authorList>
            <consortium name="RefSeq"/>
        </authorList>
    </citation>
    <scope>IDENTIFICATION</scope>
    <source>
        <strain evidence="6">17A/GY</strain>
        <tissue evidence="6">Liver</tissue>
    </source>
</reference>
<evidence type="ECO:0000259" key="3">
    <source>
        <dbReference type="Pfam" id="PF10472"/>
    </source>
</evidence>
<feature type="compositionally biased region" description="Acidic residues" evidence="2">
    <location>
        <begin position="527"/>
        <end position="536"/>
    </location>
</feature>
<evidence type="ECO:0000313" key="5">
    <source>
        <dbReference type="Proteomes" id="UP001108280"/>
    </source>
</evidence>
<dbReference type="KEGG" id="cge:100766520"/>
<dbReference type="AlphaFoldDB" id="A0A9J7G106"/>
<dbReference type="InterPro" id="IPR051254">
    <property type="entry name" value="PPP1R15"/>
</dbReference>
<name>A0A9J7G106_CRIGR</name>
<protein>
    <submittedName>
        <fullName evidence="6">Protein phosphatase 1 regulatory subunit 15B isoform X2</fullName>
    </submittedName>
</protein>
<dbReference type="PANTHER" id="PTHR16489">
    <property type="entry name" value="GH11727P"/>
    <property type="match status" value="1"/>
</dbReference>
<reference evidence="5" key="1">
    <citation type="journal article" date="2018" name="Biotechnol. Bioeng.">
        <title>A reference genome of the Chinese hamster based on a hybrid assembly strategy.</title>
        <authorList>
            <person name="Rupp O."/>
            <person name="MacDonald M.L."/>
            <person name="Li S."/>
            <person name="Dhiman H."/>
            <person name="Polson S."/>
            <person name="Griep S."/>
            <person name="Heffner K."/>
            <person name="Hernandez I."/>
            <person name="Brinkrolf K."/>
            <person name="Jadhav V."/>
            <person name="Samoudi M."/>
            <person name="Hao H."/>
            <person name="Kingham B."/>
            <person name="Goesmann A."/>
            <person name="Betenbaugh M.J."/>
            <person name="Lewis N.E."/>
            <person name="Borth N."/>
            <person name="Lee K.H."/>
        </authorList>
    </citation>
    <scope>NUCLEOTIDE SEQUENCE [LARGE SCALE GENOMIC DNA]</scope>
    <source>
        <strain evidence="5">17A/GY</strain>
    </source>
</reference>
<evidence type="ECO:0000256" key="1">
    <source>
        <dbReference type="ARBA" id="ARBA00010161"/>
    </source>
</evidence>
<dbReference type="RefSeq" id="XP_027273415.1">
    <property type="nucleotide sequence ID" value="XM_027417614.2"/>
</dbReference>
<proteinExistence type="inferred from homology"/>
<feature type="region of interest" description="Disordered" evidence="2">
    <location>
        <begin position="419"/>
        <end position="462"/>
    </location>
</feature>
<dbReference type="CTD" id="84919"/>
<accession>A0A9J7G106</accession>
<feature type="domain" description="Protein phosphatase 1 regulatory subunit 15A/B C-terminal" evidence="4">
    <location>
        <begin position="457"/>
        <end position="688"/>
    </location>
</feature>
<keyword evidence="5" id="KW-1185">Reference proteome</keyword>